<dbReference type="InterPro" id="IPR002110">
    <property type="entry name" value="Ankyrin_rpt"/>
</dbReference>
<dbReference type="PROSITE" id="PS50297">
    <property type="entry name" value="ANK_REP_REGION"/>
    <property type="match status" value="2"/>
</dbReference>
<dbReference type="KEGG" id="epa:110254164"/>
<protein>
    <submittedName>
        <fullName evidence="5">Uncharacterized protein</fullName>
    </submittedName>
</protein>
<evidence type="ECO:0000313" key="6">
    <source>
        <dbReference type="Proteomes" id="UP000887567"/>
    </source>
</evidence>
<feature type="region of interest" description="Disordered" evidence="4">
    <location>
        <begin position="215"/>
        <end position="240"/>
    </location>
</feature>
<dbReference type="Gene3D" id="1.25.40.20">
    <property type="entry name" value="Ankyrin repeat-containing domain"/>
    <property type="match status" value="1"/>
</dbReference>
<feature type="compositionally biased region" description="Basic and acidic residues" evidence="4">
    <location>
        <begin position="215"/>
        <end position="228"/>
    </location>
</feature>
<dbReference type="Proteomes" id="UP000887567">
    <property type="component" value="Unplaced"/>
</dbReference>
<evidence type="ECO:0000256" key="4">
    <source>
        <dbReference type="SAM" id="MobiDB-lite"/>
    </source>
</evidence>
<dbReference type="Pfam" id="PF12796">
    <property type="entry name" value="Ank_2"/>
    <property type="match status" value="1"/>
</dbReference>
<evidence type="ECO:0000256" key="2">
    <source>
        <dbReference type="ARBA" id="ARBA00023043"/>
    </source>
</evidence>
<evidence type="ECO:0000313" key="5">
    <source>
        <dbReference type="EnsemblMetazoa" id="XP_020916787.1"/>
    </source>
</evidence>
<feature type="repeat" description="ANK" evidence="3">
    <location>
        <begin position="78"/>
        <end position="110"/>
    </location>
</feature>
<accession>A0A913Y8G7</accession>
<dbReference type="RefSeq" id="XP_020916787.1">
    <property type="nucleotide sequence ID" value="XM_021061128.2"/>
</dbReference>
<sequence length="324" mass="36193">MKKAKTSRKPSTDVVLRQAIEDNDIAQLKFVLRFEKEKINDQDENQMTALHWSCIYGRAEMVGILLDNGADIEKRDSKGWTALHFAANGGYLDVVEMLLASCVEVAATSHDGKVAIDVAQGEGMVFLLATGFIKAGKEDFLLKYFSDSTSSLRSIEENQEENNVYMSQQNLLAAEIWRASQQLLLQDFSTSSHSRASFKMSTSEYGICKNAVNREKESQNEASHDQGKRSTLMPQDQQKVKKGDKFLTLPRKQKLNNFDSAFAPGVLRRLAVSETNLNLPHSLDCNNNENNNMNCAVNTNQPSNYYALNSVDSEAFHTAAESMI</sequence>
<evidence type="ECO:0000256" key="1">
    <source>
        <dbReference type="ARBA" id="ARBA00022737"/>
    </source>
</evidence>
<dbReference type="EnsemblMetazoa" id="XM_021061128.2">
    <property type="protein sequence ID" value="XP_020916787.1"/>
    <property type="gene ID" value="LOC110254164"/>
</dbReference>
<dbReference type="PANTHER" id="PTHR24171">
    <property type="entry name" value="ANKYRIN REPEAT DOMAIN-CONTAINING PROTEIN 39-RELATED"/>
    <property type="match status" value="1"/>
</dbReference>
<reference evidence="5" key="1">
    <citation type="submission" date="2022-11" db="UniProtKB">
        <authorList>
            <consortium name="EnsemblMetazoa"/>
        </authorList>
    </citation>
    <scope>IDENTIFICATION</scope>
</reference>
<evidence type="ECO:0000256" key="3">
    <source>
        <dbReference type="PROSITE-ProRule" id="PRU00023"/>
    </source>
</evidence>
<keyword evidence="2 3" id="KW-0040">ANK repeat</keyword>
<feature type="repeat" description="ANK" evidence="3">
    <location>
        <begin position="45"/>
        <end position="77"/>
    </location>
</feature>
<proteinExistence type="predicted"/>
<dbReference type="OrthoDB" id="5955452at2759"/>
<dbReference type="InterPro" id="IPR036770">
    <property type="entry name" value="Ankyrin_rpt-contain_sf"/>
</dbReference>
<keyword evidence="1" id="KW-0677">Repeat</keyword>
<organism evidence="5 6">
    <name type="scientific">Exaiptasia diaphana</name>
    <name type="common">Tropical sea anemone</name>
    <name type="synonym">Aiptasia pulchella</name>
    <dbReference type="NCBI Taxonomy" id="2652724"/>
    <lineage>
        <taxon>Eukaryota</taxon>
        <taxon>Metazoa</taxon>
        <taxon>Cnidaria</taxon>
        <taxon>Anthozoa</taxon>
        <taxon>Hexacorallia</taxon>
        <taxon>Actiniaria</taxon>
        <taxon>Aiptasiidae</taxon>
        <taxon>Exaiptasia</taxon>
    </lineage>
</organism>
<dbReference type="SUPFAM" id="SSF48403">
    <property type="entry name" value="Ankyrin repeat"/>
    <property type="match status" value="1"/>
</dbReference>
<dbReference type="AlphaFoldDB" id="A0A913Y8G7"/>
<keyword evidence="6" id="KW-1185">Reference proteome</keyword>
<name>A0A913Y8G7_EXADI</name>
<dbReference type="SMART" id="SM00248">
    <property type="entry name" value="ANK"/>
    <property type="match status" value="2"/>
</dbReference>
<dbReference type="GeneID" id="110254164"/>
<dbReference type="OMA" id="ENCENWT"/>
<dbReference type="PROSITE" id="PS50088">
    <property type="entry name" value="ANK_REPEAT"/>
    <property type="match status" value="2"/>
</dbReference>